<dbReference type="AlphaFoldDB" id="A0AB39Z7G8"/>
<feature type="signal peptide" evidence="1">
    <location>
        <begin position="1"/>
        <end position="17"/>
    </location>
</feature>
<proteinExistence type="predicted"/>
<evidence type="ECO:0000256" key="1">
    <source>
        <dbReference type="SAM" id="SignalP"/>
    </source>
</evidence>
<reference evidence="3" key="2">
    <citation type="submission" date="2025-08" db="UniProtKB">
        <authorList>
            <consortium name="RefSeq"/>
        </authorList>
    </citation>
    <scope>IDENTIFICATION</scope>
</reference>
<feature type="chain" id="PRO_5045743831" description="Seminal fluid protein" evidence="1">
    <location>
        <begin position="18"/>
        <end position="83"/>
    </location>
</feature>
<dbReference type="RefSeq" id="XP_016929664.3">
    <property type="nucleotide sequence ID" value="XM_017074175.3"/>
</dbReference>
<name>A0AB39Z7G8_DROSZ</name>
<sequence length="83" mass="9276">MKLLWLLWLACVAGEHCDRPCPIKDNPGCASRDGNCFYTVRHPCVLQAINCYRKSKGLSALKPVSRSKCTKHQVPICDNIDTS</sequence>
<evidence type="ECO:0000313" key="2">
    <source>
        <dbReference type="Proteomes" id="UP001652628"/>
    </source>
</evidence>
<keyword evidence="2" id="KW-1185">Reference proteome</keyword>
<dbReference type="GeneID" id="108009635"/>
<evidence type="ECO:0000313" key="3">
    <source>
        <dbReference type="RefSeq" id="XP_016929664.3"/>
    </source>
</evidence>
<gene>
    <name evidence="3" type="primary">LOC108009635</name>
</gene>
<reference evidence="2" key="1">
    <citation type="submission" date="2025-05" db="UniProtKB">
        <authorList>
            <consortium name="RefSeq"/>
        </authorList>
    </citation>
    <scope>NUCLEOTIDE SEQUENCE [LARGE SCALE GENOMIC DNA]</scope>
</reference>
<organism evidence="2 3">
    <name type="scientific">Drosophila suzukii</name>
    <name type="common">Spotted-wing drosophila fruit fly</name>
    <dbReference type="NCBI Taxonomy" id="28584"/>
    <lineage>
        <taxon>Eukaryota</taxon>
        <taxon>Metazoa</taxon>
        <taxon>Ecdysozoa</taxon>
        <taxon>Arthropoda</taxon>
        <taxon>Hexapoda</taxon>
        <taxon>Insecta</taxon>
        <taxon>Pterygota</taxon>
        <taxon>Neoptera</taxon>
        <taxon>Endopterygota</taxon>
        <taxon>Diptera</taxon>
        <taxon>Brachycera</taxon>
        <taxon>Muscomorpha</taxon>
        <taxon>Ephydroidea</taxon>
        <taxon>Drosophilidae</taxon>
        <taxon>Drosophila</taxon>
        <taxon>Sophophora</taxon>
    </lineage>
</organism>
<evidence type="ECO:0008006" key="4">
    <source>
        <dbReference type="Google" id="ProtNLM"/>
    </source>
</evidence>
<accession>A0AB39Z7G8</accession>
<dbReference type="Proteomes" id="UP001652628">
    <property type="component" value="Chromosome 2L"/>
</dbReference>
<keyword evidence="1" id="KW-0732">Signal</keyword>
<protein>
    <recommendedName>
        <fullName evidence="4">Seminal fluid protein</fullName>
    </recommendedName>
</protein>